<dbReference type="EMBL" id="JAXCLX010000004">
    <property type="protein sequence ID" value="MDY0874395.1"/>
    <property type="molecule type" value="Genomic_DNA"/>
</dbReference>
<dbReference type="Proteomes" id="UP001271769">
    <property type="component" value="Unassembled WGS sequence"/>
</dbReference>
<organism evidence="1 2">
    <name type="scientific">Dongia rigui</name>
    <dbReference type="NCBI Taxonomy" id="940149"/>
    <lineage>
        <taxon>Bacteria</taxon>
        <taxon>Pseudomonadati</taxon>
        <taxon>Pseudomonadota</taxon>
        <taxon>Alphaproteobacteria</taxon>
        <taxon>Rhodospirillales</taxon>
        <taxon>Dongiaceae</taxon>
        <taxon>Dongia</taxon>
    </lineage>
</organism>
<proteinExistence type="predicted"/>
<reference evidence="1 2" key="1">
    <citation type="journal article" date="2013" name="Antonie Van Leeuwenhoek">
        <title>Dongia rigui sp. nov., isolated from freshwater of a large wetland in Korea.</title>
        <authorList>
            <person name="Baik K.S."/>
            <person name="Hwang Y.M."/>
            <person name="Choi J.S."/>
            <person name="Kwon J."/>
            <person name="Seong C.N."/>
        </authorList>
    </citation>
    <scope>NUCLEOTIDE SEQUENCE [LARGE SCALE GENOMIC DNA]</scope>
    <source>
        <strain evidence="1 2">04SU4-P</strain>
    </source>
</reference>
<sequence>MEIGREIRRRLRQVALPLLGACLSAYFVFHAIHGDRGILAWLRLNQELKAATAEAVQAADDRTAMERRVTLLSNNSLDLDMLEERARVMLNYAHPDDLIIFLNGQDDTAPAPASSAVN</sequence>
<keyword evidence="2" id="KW-1185">Reference proteome</keyword>
<gene>
    <name evidence="1" type="ORF">SMD31_20820</name>
</gene>
<dbReference type="Pfam" id="PF04977">
    <property type="entry name" value="DivIC"/>
    <property type="match status" value="1"/>
</dbReference>
<evidence type="ECO:0000313" key="1">
    <source>
        <dbReference type="EMBL" id="MDY0874395.1"/>
    </source>
</evidence>
<evidence type="ECO:0000313" key="2">
    <source>
        <dbReference type="Proteomes" id="UP001271769"/>
    </source>
</evidence>
<comment type="caution">
    <text evidence="1">The sequence shown here is derived from an EMBL/GenBank/DDBJ whole genome shotgun (WGS) entry which is preliminary data.</text>
</comment>
<protein>
    <submittedName>
        <fullName evidence="1">Septum formation initiator family protein</fullName>
    </submittedName>
</protein>
<name>A0ABU5E429_9PROT</name>
<dbReference type="RefSeq" id="WP_320502862.1">
    <property type="nucleotide sequence ID" value="NZ_JAXCLX010000004.1"/>
</dbReference>
<dbReference type="InterPro" id="IPR007060">
    <property type="entry name" value="FtsL/DivIC"/>
</dbReference>
<accession>A0ABU5E429</accession>